<keyword evidence="2" id="KW-1185">Reference proteome</keyword>
<dbReference type="EMBL" id="CM020620">
    <property type="protein sequence ID" value="KAK1868003.1"/>
    <property type="molecule type" value="Genomic_DNA"/>
</dbReference>
<reference evidence="1" key="1">
    <citation type="submission" date="2019-11" db="EMBL/GenBank/DDBJ databases">
        <title>Nori genome reveals adaptations in red seaweeds to the harsh intertidal environment.</title>
        <authorList>
            <person name="Wang D."/>
            <person name="Mao Y."/>
        </authorList>
    </citation>
    <scope>NUCLEOTIDE SEQUENCE</scope>
    <source>
        <tissue evidence="1">Gametophyte</tissue>
    </source>
</reference>
<organism evidence="1 2">
    <name type="scientific">Pyropia yezoensis</name>
    <name type="common">Susabi-nori</name>
    <name type="synonym">Porphyra yezoensis</name>
    <dbReference type="NCBI Taxonomy" id="2788"/>
    <lineage>
        <taxon>Eukaryota</taxon>
        <taxon>Rhodophyta</taxon>
        <taxon>Bangiophyceae</taxon>
        <taxon>Bangiales</taxon>
        <taxon>Bangiaceae</taxon>
        <taxon>Pyropia</taxon>
    </lineage>
</organism>
<comment type="caution">
    <text evidence="1">The sequence shown here is derived from an EMBL/GenBank/DDBJ whole genome shotgun (WGS) entry which is preliminary data.</text>
</comment>
<dbReference type="Proteomes" id="UP000798662">
    <property type="component" value="Chromosome 3"/>
</dbReference>
<sequence>MAATGTDRVTLVGESFGALVALRVAAAAPVGAVDTLTLLNSATAVARRSLPAVTVRALSPLLPLLQADLVGGRLFYTAAATQAPLGATLHRTRLIRQFVAARWADDAAIIAAVAGVRGGVGLVASGRDRLLPSVAEADRLARVLRGGGVPVWRTTLPESAHACLLEQGVALVELLKVHDTPAGGADATRARRSAAPEAPPPPPRPVPPSAEAAAAATAAVEPPAPLPPPPPPGAGARDAPPPAAYARVALVQKVLTPLRVATSPFSAALPGWGALLADLGAVVATPRNYVRLLASGQPTLLFPGGAREVATRTDDARYQLHWEEGSFVRAAARHGALIIPVASVGVEDATGIVAAVEAEIGAAMAYRRRDPGRYLPGRLVGGGVDRVLGGVDFF</sequence>
<gene>
    <name evidence="1" type="ORF">I4F81_010500</name>
</gene>
<protein>
    <submittedName>
        <fullName evidence="1">Uncharacterized protein</fullName>
    </submittedName>
</protein>
<name>A0ACC3CDT8_PYRYE</name>
<accession>A0ACC3CDT8</accession>
<evidence type="ECO:0000313" key="2">
    <source>
        <dbReference type="Proteomes" id="UP000798662"/>
    </source>
</evidence>
<proteinExistence type="predicted"/>
<evidence type="ECO:0000313" key="1">
    <source>
        <dbReference type="EMBL" id="KAK1868003.1"/>
    </source>
</evidence>